<dbReference type="AlphaFoldDB" id="A0A2A9ELA8"/>
<name>A0A2A9ELA8_9MICO</name>
<evidence type="ECO:0000313" key="2">
    <source>
        <dbReference type="Proteomes" id="UP000222106"/>
    </source>
</evidence>
<dbReference type="Proteomes" id="UP000222106">
    <property type="component" value="Unassembled WGS sequence"/>
</dbReference>
<keyword evidence="2" id="KW-1185">Reference proteome</keyword>
<organism evidence="1 2">
    <name type="scientific">Georgenia soli</name>
    <dbReference type="NCBI Taxonomy" id="638953"/>
    <lineage>
        <taxon>Bacteria</taxon>
        <taxon>Bacillati</taxon>
        <taxon>Actinomycetota</taxon>
        <taxon>Actinomycetes</taxon>
        <taxon>Micrococcales</taxon>
        <taxon>Bogoriellaceae</taxon>
        <taxon>Georgenia</taxon>
    </lineage>
</organism>
<accession>A0A2A9ELA8</accession>
<evidence type="ECO:0008006" key="3">
    <source>
        <dbReference type="Google" id="ProtNLM"/>
    </source>
</evidence>
<reference evidence="1 2" key="1">
    <citation type="submission" date="2017-10" db="EMBL/GenBank/DDBJ databases">
        <title>Sequencing the genomes of 1000 actinobacteria strains.</title>
        <authorList>
            <person name="Klenk H.-P."/>
        </authorList>
    </citation>
    <scope>NUCLEOTIDE SEQUENCE [LARGE SCALE GENOMIC DNA]</scope>
    <source>
        <strain evidence="1 2">DSM 21838</strain>
    </source>
</reference>
<proteinExistence type="predicted"/>
<evidence type="ECO:0000313" key="1">
    <source>
        <dbReference type="EMBL" id="PFG39020.1"/>
    </source>
</evidence>
<protein>
    <recommendedName>
        <fullName evidence="3">Rubredoxin</fullName>
    </recommendedName>
</protein>
<sequence>MTAYGRRPAELPLVREDEVWRCPATGAVYEEFEDTIREVRGA</sequence>
<comment type="caution">
    <text evidence="1">The sequence shown here is derived from an EMBL/GenBank/DDBJ whole genome shotgun (WGS) entry which is preliminary data.</text>
</comment>
<dbReference type="EMBL" id="PDJI01000004">
    <property type="protein sequence ID" value="PFG39020.1"/>
    <property type="molecule type" value="Genomic_DNA"/>
</dbReference>
<gene>
    <name evidence="1" type="ORF">ATJ97_1515</name>
</gene>